<reference evidence="1 2" key="1">
    <citation type="submission" date="2024-04" db="EMBL/GenBank/DDBJ databases">
        <authorList>
            <person name="Rising A."/>
            <person name="Reimegard J."/>
            <person name="Sonavane S."/>
            <person name="Akerstrom W."/>
            <person name="Nylinder S."/>
            <person name="Hedman E."/>
            <person name="Kallberg Y."/>
        </authorList>
    </citation>
    <scope>NUCLEOTIDE SEQUENCE [LARGE SCALE GENOMIC DNA]</scope>
</reference>
<comment type="caution">
    <text evidence="1">The sequence shown here is derived from an EMBL/GenBank/DDBJ whole genome shotgun (WGS) entry which is preliminary data.</text>
</comment>
<name>A0AAV2A5U5_9ARAC</name>
<evidence type="ECO:0000313" key="2">
    <source>
        <dbReference type="Proteomes" id="UP001497382"/>
    </source>
</evidence>
<evidence type="ECO:0000313" key="1">
    <source>
        <dbReference type="EMBL" id="CAL1277998.1"/>
    </source>
</evidence>
<gene>
    <name evidence="1" type="ORF">LARSCL_LOCUS9529</name>
</gene>
<sequence length="17" mass="2319">MKKIFVQRNRNFIYFWQ</sequence>
<protein>
    <submittedName>
        <fullName evidence="1">Uncharacterized protein</fullName>
    </submittedName>
</protein>
<accession>A0AAV2A5U5</accession>
<dbReference type="EMBL" id="CAXIEN010000107">
    <property type="protein sequence ID" value="CAL1277998.1"/>
    <property type="molecule type" value="Genomic_DNA"/>
</dbReference>
<organism evidence="1 2">
    <name type="scientific">Larinioides sclopetarius</name>
    <dbReference type="NCBI Taxonomy" id="280406"/>
    <lineage>
        <taxon>Eukaryota</taxon>
        <taxon>Metazoa</taxon>
        <taxon>Ecdysozoa</taxon>
        <taxon>Arthropoda</taxon>
        <taxon>Chelicerata</taxon>
        <taxon>Arachnida</taxon>
        <taxon>Araneae</taxon>
        <taxon>Araneomorphae</taxon>
        <taxon>Entelegynae</taxon>
        <taxon>Araneoidea</taxon>
        <taxon>Araneidae</taxon>
        <taxon>Larinioides</taxon>
    </lineage>
</organism>
<keyword evidence="2" id="KW-1185">Reference proteome</keyword>
<dbReference type="AlphaFoldDB" id="A0AAV2A5U5"/>
<proteinExistence type="predicted"/>
<dbReference type="Proteomes" id="UP001497382">
    <property type="component" value="Unassembled WGS sequence"/>
</dbReference>